<evidence type="ECO:0000313" key="2">
    <source>
        <dbReference type="EMBL" id="CAF4925040.1"/>
    </source>
</evidence>
<dbReference type="Proteomes" id="UP000676336">
    <property type="component" value="Unassembled WGS sequence"/>
</dbReference>
<proteinExistence type="predicted"/>
<evidence type="ECO:0000313" key="1">
    <source>
        <dbReference type="EMBL" id="CAF4739429.1"/>
    </source>
</evidence>
<reference evidence="1" key="1">
    <citation type="submission" date="2021-02" db="EMBL/GenBank/DDBJ databases">
        <authorList>
            <person name="Nowell W R."/>
        </authorList>
    </citation>
    <scope>NUCLEOTIDE SEQUENCE</scope>
</reference>
<name>A0A8S3AP68_9BILA</name>
<gene>
    <name evidence="1" type="ORF">SMN809_LOCUS44647</name>
    <name evidence="2" type="ORF">SMN809_LOCUS52904</name>
</gene>
<comment type="caution">
    <text evidence="1">The sequence shown here is derived from an EMBL/GenBank/DDBJ whole genome shotgun (WGS) entry which is preliminary data.</text>
</comment>
<organism evidence="1 3">
    <name type="scientific">Rotaria magnacalcarata</name>
    <dbReference type="NCBI Taxonomy" id="392030"/>
    <lineage>
        <taxon>Eukaryota</taxon>
        <taxon>Metazoa</taxon>
        <taxon>Spiralia</taxon>
        <taxon>Gnathifera</taxon>
        <taxon>Rotifera</taxon>
        <taxon>Eurotatoria</taxon>
        <taxon>Bdelloidea</taxon>
        <taxon>Philodinida</taxon>
        <taxon>Philodinidae</taxon>
        <taxon>Rotaria</taxon>
    </lineage>
</organism>
<evidence type="ECO:0000313" key="3">
    <source>
        <dbReference type="Proteomes" id="UP000676336"/>
    </source>
</evidence>
<sequence>MAHGLSDAEMKKEYFDAQDKLDDKLDKLAKWIKE</sequence>
<dbReference type="EMBL" id="CAJOBI010180672">
    <property type="protein sequence ID" value="CAF4925040.1"/>
    <property type="molecule type" value="Genomic_DNA"/>
</dbReference>
<dbReference type="AlphaFoldDB" id="A0A8S3AP68"/>
<dbReference type="EMBL" id="CAJOBI010134434">
    <property type="protein sequence ID" value="CAF4739429.1"/>
    <property type="molecule type" value="Genomic_DNA"/>
</dbReference>
<feature type="non-terminal residue" evidence="1">
    <location>
        <position position="34"/>
    </location>
</feature>
<accession>A0A8S3AP68</accession>
<protein>
    <submittedName>
        <fullName evidence="1">Uncharacterized protein</fullName>
    </submittedName>
</protein>